<sequence>MRLQRVVLFVNVSVARSVWTTLAVLALVTAVAAVPPVVGASDAGSADIERGGTDIRAQQTTPTTATNNTSVRHANPEEAESENTEDALRAQLTARLADRLGNSSVQISEGQYNRAKGLLGEEYVDTLGKYADVADENGEEETADDFERAGETQRNLSDSLAEYRETERAYQEAKSAGNEGEARRLARELVRIGEDIDRQSTELDETYAQLGNRTSIDFSGARERIRTVQRDTAASTAQIRDAELSATTLTVDATGETASFVDPLRIEGRLLAGDESPVADRSITLRVGERLYTLKTDADGRFELDYRPASLSVDASQVTVRYLPQTTSVYIGSNASVPIAVEQVNGSVEFESVPDEVGFNDSVAVTGQVVVDDRPVSNLPVNATIGQQSVGNGATDADGRFSMNRTLPVDVPDGEQRLRVASGADSAVVVNATEPVTVTATPTNLTLTLTPDGGTVVASGRLTADGAGVSDRQIALSVDGDVVTETMTGDDGRYQVRFDSRLLHEDATVTVRFDGSETNLESASATMTRGGGAGGAGNPVFGVGSVGSGVPGIGGVGGSDGSIVAPATGQDGPSTERIAFGAAAAVLILAAGWYAVRRWLGSSGSASVNEAETDGTTEDDDAEPIPSPVALLAQGQMQAALLAAYQSVQRALAPSLDETPKTHREFFRACQRTGAVPMDALRVLNDAYERAVYSDRELSLDEARNAIMAAEQIVSNRGGDRQN</sequence>
<evidence type="ECO:0000256" key="1">
    <source>
        <dbReference type="SAM" id="MobiDB-lite"/>
    </source>
</evidence>
<dbReference type="InParanoid" id="M0D937"/>
<comment type="caution">
    <text evidence="2">The sequence shown here is derived from an EMBL/GenBank/DDBJ whole genome shotgun (WGS) entry which is preliminary data.</text>
</comment>
<evidence type="ECO:0000313" key="3">
    <source>
        <dbReference type="Proteomes" id="UP000011513"/>
    </source>
</evidence>
<evidence type="ECO:0008006" key="4">
    <source>
        <dbReference type="Google" id="ProtNLM"/>
    </source>
</evidence>
<proteinExistence type="predicted"/>
<dbReference type="EMBL" id="AOIV01000021">
    <property type="protein sequence ID" value="ELZ31343.1"/>
    <property type="molecule type" value="Genomic_DNA"/>
</dbReference>
<feature type="region of interest" description="Disordered" evidence="1">
    <location>
        <begin position="605"/>
        <end position="625"/>
    </location>
</feature>
<feature type="region of interest" description="Disordered" evidence="1">
    <location>
        <begin position="42"/>
        <end position="85"/>
    </location>
</feature>
<dbReference type="Proteomes" id="UP000011513">
    <property type="component" value="Unassembled WGS sequence"/>
</dbReference>
<gene>
    <name evidence="2" type="ORF">C474_08577</name>
</gene>
<dbReference type="SUPFAM" id="SSF49464">
    <property type="entry name" value="Carboxypeptidase regulatory domain-like"/>
    <property type="match status" value="1"/>
</dbReference>
<accession>M0D937</accession>
<reference evidence="2 3" key="1">
    <citation type="journal article" date="2014" name="PLoS Genet.">
        <title>Phylogenetically driven sequencing of extremely halophilic archaea reveals strategies for static and dynamic osmo-response.</title>
        <authorList>
            <person name="Becker E.A."/>
            <person name="Seitzer P.M."/>
            <person name="Tritt A."/>
            <person name="Larsen D."/>
            <person name="Krusor M."/>
            <person name="Yao A.I."/>
            <person name="Wu D."/>
            <person name="Madern D."/>
            <person name="Eisen J.A."/>
            <person name="Darling A.E."/>
            <person name="Facciotti M.T."/>
        </authorList>
    </citation>
    <scope>NUCLEOTIDE SEQUENCE [LARGE SCALE GENOMIC DNA]</scope>
    <source>
        <strain evidence="2 3">JCM 14848</strain>
    </source>
</reference>
<keyword evidence="3" id="KW-1185">Reference proteome</keyword>
<dbReference type="eggNOG" id="arCOG02488">
    <property type="taxonomic scope" value="Archaea"/>
</dbReference>
<dbReference type="InterPro" id="IPR008969">
    <property type="entry name" value="CarboxyPept-like_regulatory"/>
</dbReference>
<dbReference type="AlphaFoldDB" id="M0D937"/>
<protein>
    <recommendedName>
        <fullName evidence="4">DUF4129 domain-containing protein</fullName>
    </recommendedName>
</protein>
<name>M0D937_HALPD</name>
<organism evidence="2 3">
    <name type="scientific">Halogeometricum pallidum JCM 14848</name>
    <dbReference type="NCBI Taxonomy" id="1227487"/>
    <lineage>
        <taxon>Archaea</taxon>
        <taxon>Methanobacteriati</taxon>
        <taxon>Methanobacteriota</taxon>
        <taxon>Stenosarchaea group</taxon>
        <taxon>Halobacteria</taxon>
        <taxon>Halobacteriales</taxon>
        <taxon>Haloferacaceae</taxon>
        <taxon>Halogeometricum</taxon>
    </lineage>
</organism>
<feature type="compositionally biased region" description="Acidic residues" evidence="1">
    <location>
        <begin position="611"/>
        <end position="623"/>
    </location>
</feature>
<feature type="compositionally biased region" description="Low complexity" evidence="1">
    <location>
        <begin position="57"/>
        <end position="69"/>
    </location>
</feature>
<evidence type="ECO:0000313" key="2">
    <source>
        <dbReference type="EMBL" id="ELZ31343.1"/>
    </source>
</evidence>